<feature type="compositionally biased region" description="Polar residues" evidence="1">
    <location>
        <begin position="361"/>
        <end position="384"/>
    </location>
</feature>
<dbReference type="OrthoDB" id="5378435at2759"/>
<evidence type="ECO:0000313" key="3">
    <source>
        <dbReference type="Proteomes" id="UP000235786"/>
    </source>
</evidence>
<accession>A0A2J6RKZ1</accession>
<organism evidence="2 3">
    <name type="scientific">Hyaloscypha variabilis (strain UAMH 11265 / GT02V1 / F)</name>
    <name type="common">Meliniomyces variabilis</name>
    <dbReference type="NCBI Taxonomy" id="1149755"/>
    <lineage>
        <taxon>Eukaryota</taxon>
        <taxon>Fungi</taxon>
        <taxon>Dikarya</taxon>
        <taxon>Ascomycota</taxon>
        <taxon>Pezizomycotina</taxon>
        <taxon>Leotiomycetes</taxon>
        <taxon>Helotiales</taxon>
        <taxon>Hyaloscyphaceae</taxon>
        <taxon>Hyaloscypha</taxon>
        <taxon>Hyaloscypha variabilis</taxon>
    </lineage>
</organism>
<dbReference type="AlphaFoldDB" id="A0A2J6RKZ1"/>
<name>A0A2J6RKZ1_HYAVF</name>
<feature type="compositionally biased region" description="Polar residues" evidence="1">
    <location>
        <begin position="29"/>
        <end position="45"/>
    </location>
</feature>
<sequence>MNSGNWEGRALGYTTVEMLLDDVSKQMASSNLSRYSRGSAGQKTAGSMRIVKPNSASNSPRGSAGLGRRRTVMTDGAYRRRLAMIDQNVASGGYTPNDGLQLPNYTTRPVSWHPSSHLAPQPNYQEAYPFPAPEINNQFQIYDLPPTPAVYSGYTSPSSTFSPLSLPYSGYEQVEQQTSYHDQPNSFQTSTNYITNDTPYLQERAQNFMPQSNSNIEASMYSHFDWNNFAVNGFENSSTAPPTPENFLPIQHPEPTFPAEESIPYHPLSDDDDGEELIGMGLYDAPEPAKALSSDPQLDSYRTSMMSHLLGASRREPTGKGLKLEETWNPPPSDDEDDEEEDDDEQDGEGESDDEDKPELNVTTASHEPARTSQTQSYDRSGWL</sequence>
<evidence type="ECO:0000256" key="1">
    <source>
        <dbReference type="SAM" id="MobiDB-lite"/>
    </source>
</evidence>
<gene>
    <name evidence="2" type="ORF">L207DRAFT_530633</name>
</gene>
<protein>
    <submittedName>
        <fullName evidence="2">Uncharacterized protein</fullName>
    </submittedName>
</protein>
<feature type="region of interest" description="Disordered" evidence="1">
    <location>
        <begin position="29"/>
        <end position="68"/>
    </location>
</feature>
<feature type="compositionally biased region" description="Basic and acidic residues" evidence="1">
    <location>
        <begin position="313"/>
        <end position="326"/>
    </location>
</feature>
<feature type="region of interest" description="Disordered" evidence="1">
    <location>
        <begin position="310"/>
        <end position="384"/>
    </location>
</feature>
<dbReference type="STRING" id="1149755.A0A2J6RKZ1"/>
<evidence type="ECO:0000313" key="2">
    <source>
        <dbReference type="EMBL" id="PMD39194.1"/>
    </source>
</evidence>
<dbReference type="EMBL" id="KZ613947">
    <property type="protein sequence ID" value="PMD39194.1"/>
    <property type="molecule type" value="Genomic_DNA"/>
</dbReference>
<feature type="compositionally biased region" description="Acidic residues" evidence="1">
    <location>
        <begin position="333"/>
        <end position="357"/>
    </location>
</feature>
<dbReference type="Proteomes" id="UP000235786">
    <property type="component" value="Unassembled WGS sequence"/>
</dbReference>
<keyword evidence="3" id="KW-1185">Reference proteome</keyword>
<proteinExistence type="predicted"/>
<reference evidence="2 3" key="1">
    <citation type="submission" date="2016-04" db="EMBL/GenBank/DDBJ databases">
        <title>A degradative enzymes factory behind the ericoid mycorrhizal symbiosis.</title>
        <authorList>
            <consortium name="DOE Joint Genome Institute"/>
            <person name="Martino E."/>
            <person name="Morin E."/>
            <person name="Grelet G."/>
            <person name="Kuo A."/>
            <person name="Kohler A."/>
            <person name="Daghino S."/>
            <person name="Barry K."/>
            <person name="Choi C."/>
            <person name="Cichocki N."/>
            <person name="Clum A."/>
            <person name="Copeland A."/>
            <person name="Hainaut M."/>
            <person name="Haridas S."/>
            <person name="Labutti K."/>
            <person name="Lindquist E."/>
            <person name="Lipzen A."/>
            <person name="Khouja H.-R."/>
            <person name="Murat C."/>
            <person name="Ohm R."/>
            <person name="Olson A."/>
            <person name="Spatafora J."/>
            <person name="Veneault-Fourrey C."/>
            <person name="Henrissat B."/>
            <person name="Grigoriev I."/>
            <person name="Martin F."/>
            <person name="Perotto S."/>
        </authorList>
    </citation>
    <scope>NUCLEOTIDE SEQUENCE [LARGE SCALE GENOMIC DNA]</scope>
    <source>
        <strain evidence="2 3">F</strain>
    </source>
</reference>